<sequence length="77" mass="8930">MSVTLDKNHIIDPNVVQTIRLNHVQDVLEFDRIDFFSIVLTRSSEFVGEFFEILGVELCGYKLKNLFEEEHGNGVHH</sequence>
<evidence type="ECO:0000313" key="2">
    <source>
        <dbReference type="Proteomes" id="UP000298663"/>
    </source>
</evidence>
<gene>
    <name evidence="1" type="ORF">L596_026010</name>
</gene>
<organism evidence="1 2">
    <name type="scientific">Steinernema carpocapsae</name>
    <name type="common">Entomopathogenic nematode</name>
    <dbReference type="NCBI Taxonomy" id="34508"/>
    <lineage>
        <taxon>Eukaryota</taxon>
        <taxon>Metazoa</taxon>
        <taxon>Ecdysozoa</taxon>
        <taxon>Nematoda</taxon>
        <taxon>Chromadorea</taxon>
        <taxon>Rhabditida</taxon>
        <taxon>Tylenchina</taxon>
        <taxon>Panagrolaimomorpha</taxon>
        <taxon>Strongyloidoidea</taxon>
        <taxon>Steinernematidae</taxon>
        <taxon>Steinernema</taxon>
    </lineage>
</organism>
<dbReference type="AlphaFoldDB" id="A0A4U5M053"/>
<accession>A0A4U5M053</accession>
<reference evidence="1 2" key="2">
    <citation type="journal article" date="2019" name="G3 (Bethesda)">
        <title>Hybrid Assembly of the Genome of the Entomopathogenic Nematode Steinernema carpocapsae Identifies the X-Chromosome.</title>
        <authorList>
            <person name="Serra L."/>
            <person name="Macchietto M."/>
            <person name="Macias-Munoz A."/>
            <person name="McGill C.J."/>
            <person name="Rodriguez I.M."/>
            <person name="Rodriguez B."/>
            <person name="Murad R."/>
            <person name="Mortazavi A."/>
        </authorList>
    </citation>
    <scope>NUCLEOTIDE SEQUENCE [LARGE SCALE GENOMIC DNA]</scope>
    <source>
        <strain evidence="1 2">ALL</strain>
    </source>
</reference>
<comment type="caution">
    <text evidence="1">The sequence shown here is derived from an EMBL/GenBank/DDBJ whole genome shotgun (WGS) entry which is preliminary data.</text>
</comment>
<dbReference type="EMBL" id="AZBU02000010">
    <property type="protein sequence ID" value="TKR61987.1"/>
    <property type="molecule type" value="Genomic_DNA"/>
</dbReference>
<proteinExistence type="predicted"/>
<dbReference type="Proteomes" id="UP000298663">
    <property type="component" value="Unassembled WGS sequence"/>
</dbReference>
<protein>
    <submittedName>
        <fullName evidence="1">Uncharacterized protein</fullName>
    </submittedName>
</protein>
<reference evidence="1 2" key="1">
    <citation type="journal article" date="2015" name="Genome Biol.">
        <title>Comparative genomics of Steinernema reveals deeply conserved gene regulatory networks.</title>
        <authorList>
            <person name="Dillman A.R."/>
            <person name="Macchietto M."/>
            <person name="Porter C.F."/>
            <person name="Rogers A."/>
            <person name="Williams B."/>
            <person name="Antoshechkin I."/>
            <person name="Lee M.M."/>
            <person name="Goodwin Z."/>
            <person name="Lu X."/>
            <person name="Lewis E.E."/>
            <person name="Goodrich-Blair H."/>
            <person name="Stock S.P."/>
            <person name="Adams B.J."/>
            <person name="Sternberg P.W."/>
            <person name="Mortazavi A."/>
        </authorList>
    </citation>
    <scope>NUCLEOTIDE SEQUENCE [LARGE SCALE GENOMIC DNA]</scope>
    <source>
        <strain evidence="1 2">ALL</strain>
    </source>
</reference>
<evidence type="ECO:0000313" key="1">
    <source>
        <dbReference type="EMBL" id="TKR61987.1"/>
    </source>
</evidence>
<keyword evidence="2" id="KW-1185">Reference proteome</keyword>
<name>A0A4U5M053_STECR</name>